<feature type="transmembrane region" description="Helical" evidence="2">
    <location>
        <begin position="155"/>
        <end position="179"/>
    </location>
</feature>
<keyword evidence="2" id="KW-0472">Membrane</keyword>
<dbReference type="AlphaFoldDB" id="A0AAV2S0X7"/>
<keyword evidence="2" id="KW-1133">Transmembrane helix</keyword>
<evidence type="ECO:0000256" key="1">
    <source>
        <dbReference type="SAM" id="MobiDB-lite"/>
    </source>
</evidence>
<keyword evidence="4" id="KW-1185">Reference proteome</keyword>
<gene>
    <name evidence="3" type="ORF">MNOR_LOCUS30946</name>
</gene>
<accession>A0AAV2S0X7</accession>
<protein>
    <submittedName>
        <fullName evidence="3">Uncharacterized protein</fullName>
    </submittedName>
</protein>
<feature type="non-terminal residue" evidence="3">
    <location>
        <position position="242"/>
    </location>
</feature>
<organism evidence="3 4">
    <name type="scientific">Meganyctiphanes norvegica</name>
    <name type="common">Northern krill</name>
    <name type="synonym">Thysanopoda norvegica</name>
    <dbReference type="NCBI Taxonomy" id="48144"/>
    <lineage>
        <taxon>Eukaryota</taxon>
        <taxon>Metazoa</taxon>
        <taxon>Ecdysozoa</taxon>
        <taxon>Arthropoda</taxon>
        <taxon>Crustacea</taxon>
        <taxon>Multicrustacea</taxon>
        <taxon>Malacostraca</taxon>
        <taxon>Eumalacostraca</taxon>
        <taxon>Eucarida</taxon>
        <taxon>Euphausiacea</taxon>
        <taxon>Euphausiidae</taxon>
        <taxon>Meganyctiphanes</taxon>
    </lineage>
</organism>
<feature type="region of interest" description="Disordered" evidence="1">
    <location>
        <begin position="1"/>
        <end position="23"/>
    </location>
</feature>
<name>A0AAV2S0X7_MEGNR</name>
<proteinExistence type="predicted"/>
<keyword evidence="2" id="KW-0812">Transmembrane</keyword>
<dbReference type="Proteomes" id="UP001497623">
    <property type="component" value="Unassembled WGS sequence"/>
</dbReference>
<evidence type="ECO:0000313" key="4">
    <source>
        <dbReference type="Proteomes" id="UP001497623"/>
    </source>
</evidence>
<dbReference type="EMBL" id="CAXKWB010038822">
    <property type="protein sequence ID" value="CAL4152400.1"/>
    <property type="molecule type" value="Genomic_DNA"/>
</dbReference>
<evidence type="ECO:0000256" key="2">
    <source>
        <dbReference type="SAM" id="Phobius"/>
    </source>
</evidence>
<comment type="caution">
    <text evidence="3">The sequence shown here is derived from an EMBL/GenBank/DDBJ whole genome shotgun (WGS) entry which is preliminary data.</text>
</comment>
<sequence length="242" mass="27604">MIQGQNMMPRGVPPMPPQRAEESPPKILETNVDFPPLTVNGDIIKGPNGNNHNDHHTHHHHLLHHHHHCSADRLHDQDNMHMHHVHDLHHPSHDHDAETATPTDTMLTHPHKFPLPEDDDDDEGGMTNDTGVKAYDSNWKLQKVAHRHGLTKKGLVLLCLLGMLATFLLVVLLVLVAMWPREDHQDKIEVCLTPDCLRASAQDASEYIIKSTLLSKLWLYNFFFWAEEDTVSSIIRSPYTIQ</sequence>
<reference evidence="3 4" key="1">
    <citation type="submission" date="2024-05" db="EMBL/GenBank/DDBJ databases">
        <authorList>
            <person name="Wallberg A."/>
        </authorList>
    </citation>
    <scope>NUCLEOTIDE SEQUENCE [LARGE SCALE GENOMIC DNA]</scope>
</reference>
<evidence type="ECO:0000313" key="3">
    <source>
        <dbReference type="EMBL" id="CAL4152400.1"/>
    </source>
</evidence>